<evidence type="ECO:0000256" key="5">
    <source>
        <dbReference type="ARBA" id="ARBA00022984"/>
    </source>
</evidence>
<dbReference type="Proteomes" id="UP000886845">
    <property type="component" value="Unassembled WGS sequence"/>
</dbReference>
<dbReference type="InterPro" id="IPR005490">
    <property type="entry name" value="LD_TPept_cat_dom"/>
</dbReference>
<protein>
    <submittedName>
        <fullName evidence="11">L,D-transpeptidase family protein</fullName>
    </submittedName>
</protein>
<feature type="signal peptide" evidence="9">
    <location>
        <begin position="1"/>
        <end position="18"/>
    </location>
</feature>
<name>A0A9D1T1Y3_9BACT</name>
<dbReference type="EMBL" id="DVOR01000062">
    <property type="protein sequence ID" value="HIV08875.1"/>
    <property type="molecule type" value="Genomic_DNA"/>
</dbReference>
<dbReference type="InterPro" id="IPR038063">
    <property type="entry name" value="Transpep_catalytic_dom"/>
</dbReference>
<dbReference type="PROSITE" id="PS52029">
    <property type="entry name" value="LD_TPASE"/>
    <property type="match status" value="1"/>
</dbReference>
<keyword evidence="3" id="KW-0808">Transferase</keyword>
<dbReference type="SUPFAM" id="SSF141523">
    <property type="entry name" value="L,D-transpeptidase catalytic domain-like"/>
    <property type="match status" value="1"/>
</dbReference>
<dbReference type="AlphaFoldDB" id="A0A9D1T1Y3"/>
<evidence type="ECO:0000256" key="9">
    <source>
        <dbReference type="SAM" id="SignalP"/>
    </source>
</evidence>
<feature type="active site" description="Proton donor/acceptor" evidence="7">
    <location>
        <position position="368"/>
    </location>
</feature>
<dbReference type="Gene3D" id="2.40.440.10">
    <property type="entry name" value="L,D-transpeptidase catalytic domain-like"/>
    <property type="match status" value="1"/>
</dbReference>
<evidence type="ECO:0000259" key="10">
    <source>
        <dbReference type="PROSITE" id="PS52029"/>
    </source>
</evidence>
<evidence type="ECO:0000256" key="1">
    <source>
        <dbReference type="ARBA" id="ARBA00004752"/>
    </source>
</evidence>
<gene>
    <name evidence="11" type="ORF">IAC79_02005</name>
</gene>
<sequence>MKRFVVFAGALACAWCVAQEPAAQAPVEEAPFKIVIEEVPEGVDVRPAEPPAAVPAPEQAAPAQPQPAPAPVAEPKAETPVPEAEAPAAAPEQAEPVAEAPQTAEPAPEVEAEPRPNCGHVLAPPKGFATETLMLQIFLDRHNFSCGVIDGVWGEGSRKAMRAWQASQGVRQSDWVDVDLYVRLAKMPEPLMRYTLTAEDEALVTGPMPSTWAERAQLRLMGYDTLGACVAERFHTSERTLRNLNPEIVNWPDDLAAGVTLTVPNVRMAALEKPATLVIALDDCVLAGYGADGTMRLRFPCSIARNKARLPEVGEVTIRNMAPAPNYTYDPVNYGQDPSVGKMVVPAGPRNPVGSRWIGLSLPGYGIHGSPRPNTVGRPESLGCFRLTNWNAEKLFELVRTGMPVKILRTLPERLPAEGEAAPEAPVDRPAESEAADA</sequence>
<dbReference type="PANTHER" id="PTHR30582:SF30">
    <property type="entry name" value="BLR4375 PROTEIN"/>
    <property type="match status" value="1"/>
</dbReference>
<evidence type="ECO:0000256" key="8">
    <source>
        <dbReference type="SAM" id="MobiDB-lite"/>
    </source>
</evidence>
<dbReference type="InterPro" id="IPR036365">
    <property type="entry name" value="PGBD-like_sf"/>
</dbReference>
<reference evidence="11" key="2">
    <citation type="journal article" date="2021" name="PeerJ">
        <title>Extensive microbial diversity within the chicken gut microbiome revealed by metagenomics and culture.</title>
        <authorList>
            <person name="Gilroy R."/>
            <person name="Ravi A."/>
            <person name="Getino M."/>
            <person name="Pursley I."/>
            <person name="Horton D.L."/>
            <person name="Alikhan N.F."/>
            <person name="Baker D."/>
            <person name="Gharbi K."/>
            <person name="Hall N."/>
            <person name="Watson M."/>
            <person name="Adriaenssens E.M."/>
            <person name="Foster-Nyarko E."/>
            <person name="Jarju S."/>
            <person name="Secka A."/>
            <person name="Antonio M."/>
            <person name="Oren A."/>
            <person name="Chaudhuri R.R."/>
            <person name="La Ragione R."/>
            <person name="Hildebrand F."/>
            <person name="Pallen M.J."/>
        </authorList>
    </citation>
    <scope>NUCLEOTIDE SEQUENCE</scope>
    <source>
        <strain evidence="11">35461</strain>
    </source>
</reference>
<keyword evidence="5 7" id="KW-0573">Peptidoglycan synthesis</keyword>
<feature type="chain" id="PRO_5038778390" evidence="9">
    <location>
        <begin position="19"/>
        <end position="438"/>
    </location>
</feature>
<evidence type="ECO:0000256" key="4">
    <source>
        <dbReference type="ARBA" id="ARBA00022960"/>
    </source>
</evidence>
<dbReference type="GO" id="GO:0071555">
    <property type="term" value="P:cell wall organization"/>
    <property type="evidence" value="ECO:0007669"/>
    <property type="project" value="UniProtKB-UniRule"/>
</dbReference>
<evidence type="ECO:0000256" key="7">
    <source>
        <dbReference type="PROSITE-ProRule" id="PRU01373"/>
    </source>
</evidence>
<evidence type="ECO:0000256" key="3">
    <source>
        <dbReference type="ARBA" id="ARBA00022679"/>
    </source>
</evidence>
<dbReference type="GO" id="GO:0008360">
    <property type="term" value="P:regulation of cell shape"/>
    <property type="evidence" value="ECO:0007669"/>
    <property type="project" value="UniProtKB-UniRule"/>
</dbReference>
<comment type="caution">
    <text evidence="11">The sequence shown here is derived from an EMBL/GenBank/DDBJ whole genome shotgun (WGS) entry which is preliminary data.</text>
</comment>
<keyword evidence="9" id="KW-0732">Signal</keyword>
<evidence type="ECO:0000313" key="11">
    <source>
        <dbReference type="EMBL" id="HIV08875.1"/>
    </source>
</evidence>
<organism evidence="11 12">
    <name type="scientific">Candidatus Spyradenecus faecavium</name>
    <dbReference type="NCBI Taxonomy" id="2840947"/>
    <lineage>
        <taxon>Bacteria</taxon>
        <taxon>Pseudomonadati</taxon>
        <taxon>Lentisphaerota</taxon>
        <taxon>Lentisphaeria</taxon>
        <taxon>Lentisphaerales</taxon>
        <taxon>Lentisphaeraceae</taxon>
        <taxon>Lentisphaeraceae incertae sedis</taxon>
        <taxon>Candidatus Spyradenecus</taxon>
    </lineage>
</organism>
<feature type="domain" description="L,D-TPase catalytic" evidence="10">
    <location>
        <begin position="275"/>
        <end position="408"/>
    </location>
</feature>
<evidence type="ECO:0000256" key="6">
    <source>
        <dbReference type="ARBA" id="ARBA00023316"/>
    </source>
</evidence>
<dbReference type="PANTHER" id="PTHR30582">
    <property type="entry name" value="L,D-TRANSPEPTIDASE"/>
    <property type="match status" value="1"/>
</dbReference>
<dbReference type="GO" id="GO:0016740">
    <property type="term" value="F:transferase activity"/>
    <property type="evidence" value="ECO:0007669"/>
    <property type="project" value="UniProtKB-KW"/>
</dbReference>
<feature type="region of interest" description="Disordered" evidence="8">
    <location>
        <begin position="416"/>
        <end position="438"/>
    </location>
</feature>
<reference evidence="11" key="1">
    <citation type="submission" date="2020-10" db="EMBL/GenBank/DDBJ databases">
        <authorList>
            <person name="Gilroy R."/>
        </authorList>
    </citation>
    <scope>NUCLEOTIDE SEQUENCE</scope>
    <source>
        <strain evidence="11">35461</strain>
    </source>
</reference>
<dbReference type="Pfam" id="PF03734">
    <property type="entry name" value="YkuD"/>
    <property type="match status" value="1"/>
</dbReference>
<accession>A0A9D1T1Y3</accession>
<feature type="compositionally biased region" description="Low complexity" evidence="8">
    <location>
        <begin position="73"/>
        <end position="109"/>
    </location>
</feature>
<dbReference type="GO" id="GO:0018104">
    <property type="term" value="P:peptidoglycan-protein cross-linking"/>
    <property type="evidence" value="ECO:0007669"/>
    <property type="project" value="TreeGrafter"/>
</dbReference>
<feature type="active site" description="Nucleophile" evidence="7">
    <location>
        <position position="384"/>
    </location>
</feature>
<evidence type="ECO:0000256" key="2">
    <source>
        <dbReference type="ARBA" id="ARBA00005992"/>
    </source>
</evidence>
<proteinExistence type="inferred from homology"/>
<dbReference type="SUPFAM" id="SSF47090">
    <property type="entry name" value="PGBD-like"/>
    <property type="match status" value="1"/>
</dbReference>
<evidence type="ECO:0000313" key="12">
    <source>
        <dbReference type="Proteomes" id="UP000886845"/>
    </source>
</evidence>
<dbReference type="GO" id="GO:0005576">
    <property type="term" value="C:extracellular region"/>
    <property type="evidence" value="ECO:0007669"/>
    <property type="project" value="TreeGrafter"/>
</dbReference>
<dbReference type="InterPro" id="IPR050979">
    <property type="entry name" value="LD-transpeptidase"/>
</dbReference>
<feature type="region of interest" description="Disordered" evidence="8">
    <location>
        <begin position="45"/>
        <end position="123"/>
    </location>
</feature>
<comment type="similarity">
    <text evidence="2">Belongs to the YkuD family.</text>
</comment>
<dbReference type="CDD" id="cd16913">
    <property type="entry name" value="YkuD_like"/>
    <property type="match status" value="1"/>
</dbReference>
<comment type="pathway">
    <text evidence="1 7">Cell wall biogenesis; peptidoglycan biosynthesis.</text>
</comment>
<keyword evidence="6 7" id="KW-0961">Cell wall biogenesis/degradation</keyword>
<keyword evidence="4 7" id="KW-0133">Cell shape</keyword>
<dbReference type="GO" id="GO:0071972">
    <property type="term" value="F:peptidoglycan L,D-transpeptidase activity"/>
    <property type="evidence" value="ECO:0007669"/>
    <property type="project" value="TreeGrafter"/>
</dbReference>